<keyword evidence="5" id="KW-0597">Phosphoprotein</keyword>
<sequence>MYPIIICEDDPAQLHAISTIIKNFILFHEEDFSHSFSTSNPEKCLDYLKSHHIRNGIYLLDIDLGTSMNGIDLAEQIRQLDVQSEIIFITTHNEMAPLTLKRRVEALGFIDKDNSLEKIRDDIYETLNLSKIRSDERKKTKGKNFNFSIGSRIFNFDLDDVLMLETSKTPHRINLFTKNGEYEFYGKLRDYEKKYIELFRCSKSALINVKNISEYDTSTKMIYFNSSLSCKCSIIKSRELKQTLLHKI</sequence>
<protein>
    <submittedName>
        <fullName evidence="8">Response regulator transcription factor</fullName>
    </submittedName>
</protein>
<dbReference type="InterPro" id="IPR011006">
    <property type="entry name" value="CheY-like_superfamily"/>
</dbReference>
<dbReference type="SMART" id="SM00448">
    <property type="entry name" value="REC"/>
    <property type="match status" value="1"/>
</dbReference>
<evidence type="ECO:0000259" key="6">
    <source>
        <dbReference type="PROSITE" id="PS50110"/>
    </source>
</evidence>
<dbReference type="RefSeq" id="WP_138474243.1">
    <property type="nucleotide sequence ID" value="NZ_VBTH01000007.1"/>
</dbReference>
<dbReference type="OrthoDB" id="9809318at2"/>
<accession>A0A5R9BUW8</accession>
<feature type="domain" description="Response regulatory" evidence="6">
    <location>
        <begin position="3"/>
        <end position="127"/>
    </location>
</feature>
<dbReference type="PANTHER" id="PTHR37299">
    <property type="entry name" value="TRANSCRIPTIONAL REGULATOR-RELATED"/>
    <property type="match status" value="1"/>
</dbReference>
<dbReference type="Gene3D" id="2.40.50.1020">
    <property type="entry name" value="LytTr DNA-binding domain"/>
    <property type="match status" value="1"/>
</dbReference>
<dbReference type="PANTHER" id="PTHR37299:SF3">
    <property type="entry name" value="STAGE 0 SPORULATION PROTEIN A HOMOLOG"/>
    <property type="match status" value="1"/>
</dbReference>
<dbReference type="GO" id="GO:0003677">
    <property type="term" value="F:DNA binding"/>
    <property type="evidence" value="ECO:0007669"/>
    <property type="project" value="InterPro"/>
</dbReference>
<dbReference type="SMART" id="SM00850">
    <property type="entry name" value="LytTR"/>
    <property type="match status" value="1"/>
</dbReference>
<comment type="function">
    <text evidence="4">Required for high-level post-exponential phase expression of a series of secreted proteins.</text>
</comment>
<dbReference type="Pfam" id="PF00072">
    <property type="entry name" value="Response_reg"/>
    <property type="match status" value="1"/>
</dbReference>
<dbReference type="Proteomes" id="UP000305541">
    <property type="component" value="Unassembled WGS sequence"/>
</dbReference>
<dbReference type="InterPro" id="IPR046947">
    <property type="entry name" value="LytR-like"/>
</dbReference>
<dbReference type="EMBL" id="VBTH01000007">
    <property type="protein sequence ID" value="TLQ04437.1"/>
    <property type="molecule type" value="Genomic_DNA"/>
</dbReference>
<gene>
    <name evidence="8" type="ORF">FEZ51_05080</name>
</gene>
<evidence type="ECO:0000256" key="1">
    <source>
        <dbReference type="ARBA" id="ARBA00022490"/>
    </source>
</evidence>
<reference evidence="8 9" key="1">
    <citation type="submission" date="2019-05" db="EMBL/GenBank/DDBJ databases">
        <title>The metagenome of a microbial culture collection derived from dairy environment covers the genomic content of the human microbiome.</title>
        <authorList>
            <person name="Roder T."/>
            <person name="Wuthrich D."/>
            <person name="Sattari Z."/>
            <person name="Von Ah U."/>
            <person name="Bar C."/>
            <person name="Ronchi F."/>
            <person name="Macpherson A.J."/>
            <person name="Ganal-Vonarburg S.C."/>
            <person name="Bruggmann R."/>
            <person name="Vergeres G."/>
        </authorList>
    </citation>
    <scope>NUCLEOTIDE SEQUENCE [LARGE SCALE GENOMIC DNA]</scope>
    <source>
        <strain evidence="8 9">FAM 18815</strain>
    </source>
</reference>
<dbReference type="Pfam" id="PF04397">
    <property type="entry name" value="LytTR"/>
    <property type="match status" value="1"/>
</dbReference>
<evidence type="ECO:0000256" key="3">
    <source>
        <dbReference type="ARBA" id="ARBA00023159"/>
    </source>
</evidence>
<dbReference type="PROSITE" id="PS50930">
    <property type="entry name" value="HTH_LYTTR"/>
    <property type="match status" value="1"/>
</dbReference>
<evidence type="ECO:0000313" key="9">
    <source>
        <dbReference type="Proteomes" id="UP000305541"/>
    </source>
</evidence>
<dbReference type="InterPro" id="IPR001789">
    <property type="entry name" value="Sig_transdc_resp-reg_receiver"/>
</dbReference>
<feature type="modified residue" description="4-aspartylphosphate" evidence="5">
    <location>
        <position position="61"/>
    </location>
</feature>
<name>A0A5R9BUW8_9LACO</name>
<dbReference type="PROSITE" id="PS50110">
    <property type="entry name" value="RESPONSE_REGULATORY"/>
    <property type="match status" value="1"/>
</dbReference>
<dbReference type="SUPFAM" id="SSF52172">
    <property type="entry name" value="CheY-like"/>
    <property type="match status" value="1"/>
</dbReference>
<keyword evidence="3" id="KW-0010">Activator</keyword>
<dbReference type="Gene3D" id="3.40.50.2300">
    <property type="match status" value="1"/>
</dbReference>
<dbReference type="InterPro" id="IPR007492">
    <property type="entry name" value="LytTR_DNA-bd_dom"/>
</dbReference>
<evidence type="ECO:0000259" key="7">
    <source>
        <dbReference type="PROSITE" id="PS50930"/>
    </source>
</evidence>
<feature type="domain" description="HTH LytTR-type" evidence="7">
    <location>
        <begin position="145"/>
        <end position="246"/>
    </location>
</feature>
<evidence type="ECO:0000256" key="5">
    <source>
        <dbReference type="PROSITE-ProRule" id="PRU00169"/>
    </source>
</evidence>
<evidence type="ECO:0000256" key="4">
    <source>
        <dbReference type="ARBA" id="ARBA00037164"/>
    </source>
</evidence>
<dbReference type="GO" id="GO:0000156">
    <property type="term" value="F:phosphorelay response regulator activity"/>
    <property type="evidence" value="ECO:0007669"/>
    <property type="project" value="InterPro"/>
</dbReference>
<dbReference type="AlphaFoldDB" id="A0A5R9BUW8"/>
<organism evidence="8 9">
    <name type="scientific">Pediococcus stilesii</name>
    <dbReference type="NCBI Taxonomy" id="331679"/>
    <lineage>
        <taxon>Bacteria</taxon>
        <taxon>Bacillati</taxon>
        <taxon>Bacillota</taxon>
        <taxon>Bacilli</taxon>
        <taxon>Lactobacillales</taxon>
        <taxon>Lactobacillaceae</taxon>
        <taxon>Pediococcus</taxon>
    </lineage>
</organism>
<proteinExistence type="predicted"/>
<keyword evidence="1" id="KW-0963">Cytoplasm</keyword>
<comment type="caution">
    <text evidence="8">The sequence shown here is derived from an EMBL/GenBank/DDBJ whole genome shotgun (WGS) entry which is preliminary data.</text>
</comment>
<evidence type="ECO:0000313" key="8">
    <source>
        <dbReference type="EMBL" id="TLQ04437.1"/>
    </source>
</evidence>
<keyword evidence="2" id="KW-0902">Two-component regulatory system</keyword>
<evidence type="ECO:0000256" key="2">
    <source>
        <dbReference type="ARBA" id="ARBA00023012"/>
    </source>
</evidence>